<dbReference type="EnsemblMetazoa" id="PPA36332.1">
    <property type="protein sequence ID" value="PPA36332.1"/>
    <property type="gene ID" value="WBGene00274701"/>
</dbReference>
<gene>
    <name evidence="1" type="primary">WBGene00274701</name>
</gene>
<organism evidence="1 2">
    <name type="scientific">Pristionchus pacificus</name>
    <name type="common">Parasitic nematode worm</name>
    <dbReference type="NCBI Taxonomy" id="54126"/>
    <lineage>
        <taxon>Eukaryota</taxon>
        <taxon>Metazoa</taxon>
        <taxon>Ecdysozoa</taxon>
        <taxon>Nematoda</taxon>
        <taxon>Chromadorea</taxon>
        <taxon>Rhabditida</taxon>
        <taxon>Rhabditina</taxon>
        <taxon>Diplogasteromorpha</taxon>
        <taxon>Diplogasteroidea</taxon>
        <taxon>Neodiplogasteridae</taxon>
        <taxon>Pristionchus</taxon>
    </lineage>
</organism>
<dbReference type="OrthoDB" id="5805133at2759"/>
<name>A0A2A6CX97_PRIPA</name>
<keyword evidence="2" id="KW-1185">Reference proteome</keyword>
<proteinExistence type="predicted"/>
<accession>A0A8R1UR63</accession>
<dbReference type="Proteomes" id="UP000005239">
    <property type="component" value="Unassembled WGS sequence"/>
</dbReference>
<reference evidence="1" key="2">
    <citation type="submission" date="2022-06" db="UniProtKB">
        <authorList>
            <consortium name="EnsemblMetazoa"/>
        </authorList>
    </citation>
    <scope>IDENTIFICATION</scope>
    <source>
        <strain evidence="1">PS312</strain>
    </source>
</reference>
<accession>A0A2A6CX97</accession>
<sequence>MRERLVVLLLSIIIHLSIGAPPPGKAVPAANPFKDDDSDTADPTLPYALTEGIDLFTVPLEELAKNERPATTLGEQCKQFLPHFHYYCRSSNIAKYNEEVRIICERYEAYCSDRVLPSINHIRRAIAGWRAAGIPERGVRALEKCYTRCKETDPLCVNVCECIHLQWVMDWQCQPGKIRTANGPNCQRWQAKCHLIWQPLLDLTPAAHRDLAPPPLVRGVFYGYDPLGTHETFDRPRTHGVSFWRGTKTSLVNWPEGKLSHASTFEVPFLGLEGTWDQVNVGFPNLRTGMAQFTRYNPDPLNAGTGRKSALSFLRRE</sequence>
<reference evidence="2" key="1">
    <citation type="journal article" date="2008" name="Nat. Genet.">
        <title>The Pristionchus pacificus genome provides a unique perspective on nematode lifestyle and parasitism.</title>
        <authorList>
            <person name="Dieterich C."/>
            <person name="Clifton S.W."/>
            <person name="Schuster L.N."/>
            <person name="Chinwalla A."/>
            <person name="Delehaunty K."/>
            <person name="Dinkelacker I."/>
            <person name="Fulton L."/>
            <person name="Fulton R."/>
            <person name="Godfrey J."/>
            <person name="Minx P."/>
            <person name="Mitreva M."/>
            <person name="Roeseler W."/>
            <person name="Tian H."/>
            <person name="Witte H."/>
            <person name="Yang S.P."/>
            <person name="Wilson R.K."/>
            <person name="Sommer R.J."/>
        </authorList>
    </citation>
    <scope>NUCLEOTIDE SEQUENCE [LARGE SCALE GENOMIC DNA]</scope>
    <source>
        <strain evidence="2">PS312</strain>
    </source>
</reference>
<protein>
    <submittedName>
        <fullName evidence="1">Dos-2</fullName>
    </submittedName>
</protein>
<dbReference type="AlphaFoldDB" id="A0A2A6CX97"/>
<evidence type="ECO:0000313" key="1">
    <source>
        <dbReference type="EnsemblMetazoa" id="PPA36332.1"/>
    </source>
</evidence>
<evidence type="ECO:0000313" key="2">
    <source>
        <dbReference type="Proteomes" id="UP000005239"/>
    </source>
</evidence>